<evidence type="ECO:0008006" key="4">
    <source>
        <dbReference type="Google" id="ProtNLM"/>
    </source>
</evidence>
<feature type="transmembrane region" description="Helical" evidence="1">
    <location>
        <begin position="191"/>
        <end position="208"/>
    </location>
</feature>
<comment type="caution">
    <text evidence="2">The sequence shown here is derived from an EMBL/GenBank/DDBJ whole genome shotgun (WGS) entry which is preliminary data.</text>
</comment>
<sequence length="307" mass="35573">MGDDAVLPYAQMEGNCGVKDRVRVTSKIAMSEVQTQDIEKNVSKESVPDEAPCPYWLMMIPYVLTFVFFTFFSWKFIDTKPIQWHFPVVAYVFAGFCVLHWCYLLGERWYFYGPAGFYEIYWYCSLALLFTAAAVVLKLPSLIAECMCLTLFPHISFWIDAILTPICGHEVIGSAGWLYDKETPWHERISTFHHFWFFPCIFIVLYGQPPIPIQGYILSIVQFVVLNFFAHFMTPNVTVDKNGEIRKLNICVSHVAPDFLLNIPPFSWGTRQPYLVFLLVATLCYNVPFNYVAFFICEKVQQLVNMI</sequence>
<evidence type="ECO:0000313" key="2">
    <source>
        <dbReference type="EMBL" id="OAO12548.1"/>
    </source>
</evidence>
<keyword evidence="3" id="KW-1185">Reference proteome</keyword>
<keyword evidence="1" id="KW-1133">Transmembrane helix</keyword>
<organism evidence="2 3">
    <name type="scientific">Blastocystis sp. subtype 1 (strain ATCC 50177 / NandII)</name>
    <dbReference type="NCBI Taxonomy" id="478820"/>
    <lineage>
        <taxon>Eukaryota</taxon>
        <taxon>Sar</taxon>
        <taxon>Stramenopiles</taxon>
        <taxon>Bigyra</taxon>
        <taxon>Opalozoa</taxon>
        <taxon>Opalinata</taxon>
        <taxon>Blastocystidae</taxon>
        <taxon>Blastocystis</taxon>
    </lineage>
</organism>
<reference evidence="2 3" key="1">
    <citation type="submission" date="2016-05" db="EMBL/GenBank/DDBJ databases">
        <title>Nuclear genome of Blastocystis sp. subtype 1 NandII.</title>
        <authorList>
            <person name="Gentekaki E."/>
            <person name="Curtis B."/>
            <person name="Stairs C."/>
            <person name="Eme L."/>
            <person name="Herman E."/>
            <person name="Klimes V."/>
            <person name="Arias M.C."/>
            <person name="Elias M."/>
            <person name="Hilliou F."/>
            <person name="Klute M."/>
            <person name="Malik S.-B."/>
            <person name="Pightling A."/>
            <person name="Rachubinski R."/>
            <person name="Salas D."/>
            <person name="Schlacht A."/>
            <person name="Suga H."/>
            <person name="Archibald J."/>
            <person name="Ball S.G."/>
            <person name="Clark G."/>
            <person name="Dacks J."/>
            <person name="Van Der Giezen M."/>
            <person name="Tsaousis A."/>
            <person name="Roger A."/>
        </authorList>
    </citation>
    <scope>NUCLEOTIDE SEQUENCE [LARGE SCALE GENOMIC DNA]</scope>
    <source>
        <strain evidence="3">ATCC 50177 / NandII</strain>
    </source>
</reference>
<dbReference type="AlphaFoldDB" id="A0A196S659"/>
<dbReference type="Proteomes" id="UP000078348">
    <property type="component" value="Unassembled WGS sequence"/>
</dbReference>
<proteinExistence type="predicted"/>
<feature type="transmembrane region" description="Helical" evidence="1">
    <location>
        <begin position="215"/>
        <end position="233"/>
    </location>
</feature>
<feature type="transmembrane region" description="Helical" evidence="1">
    <location>
        <begin position="86"/>
        <end position="106"/>
    </location>
</feature>
<keyword evidence="1" id="KW-0472">Membrane</keyword>
<feature type="transmembrane region" description="Helical" evidence="1">
    <location>
        <begin position="118"/>
        <end position="137"/>
    </location>
</feature>
<evidence type="ECO:0000256" key="1">
    <source>
        <dbReference type="SAM" id="Phobius"/>
    </source>
</evidence>
<protein>
    <recommendedName>
        <fullName evidence="4">Transmembrane protein</fullName>
    </recommendedName>
</protein>
<feature type="transmembrane region" description="Helical" evidence="1">
    <location>
        <begin position="55"/>
        <end position="74"/>
    </location>
</feature>
<dbReference type="OrthoDB" id="17763at2759"/>
<gene>
    <name evidence="2" type="ORF">AV274_5784</name>
</gene>
<feature type="transmembrane region" description="Helical" evidence="1">
    <location>
        <begin position="157"/>
        <end position="179"/>
    </location>
</feature>
<keyword evidence="1" id="KW-0812">Transmembrane</keyword>
<accession>A0A196S659</accession>
<feature type="transmembrane region" description="Helical" evidence="1">
    <location>
        <begin position="274"/>
        <end position="297"/>
    </location>
</feature>
<name>A0A196S659_BLAHN</name>
<dbReference type="EMBL" id="LXWW01000539">
    <property type="protein sequence ID" value="OAO12548.1"/>
    <property type="molecule type" value="Genomic_DNA"/>
</dbReference>
<evidence type="ECO:0000313" key="3">
    <source>
        <dbReference type="Proteomes" id="UP000078348"/>
    </source>
</evidence>